<dbReference type="AlphaFoldDB" id="A0AAP0X261"/>
<dbReference type="SUPFAM" id="SSF46689">
    <property type="entry name" value="Homeodomain-like"/>
    <property type="match status" value="1"/>
</dbReference>
<dbReference type="Proteomes" id="UP001415857">
    <property type="component" value="Unassembled WGS sequence"/>
</dbReference>
<dbReference type="SMART" id="SM00717">
    <property type="entry name" value="SANT"/>
    <property type="match status" value="1"/>
</dbReference>
<feature type="compositionally biased region" description="Polar residues" evidence="1">
    <location>
        <begin position="922"/>
        <end position="938"/>
    </location>
</feature>
<keyword evidence="4" id="KW-1185">Reference proteome</keyword>
<dbReference type="FunFam" id="1.10.10.60:FF:000483">
    <property type="entry name" value="Predicted protein"/>
    <property type="match status" value="1"/>
</dbReference>
<feature type="compositionally biased region" description="Basic and acidic residues" evidence="1">
    <location>
        <begin position="1117"/>
        <end position="1126"/>
    </location>
</feature>
<feature type="region of interest" description="Disordered" evidence="1">
    <location>
        <begin position="1"/>
        <end position="71"/>
    </location>
</feature>
<proteinExistence type="predicted"/>
<dbReference type="GO" id="GO:0001156">
    <property type="term" value="F:TFIIIC-class transcription factor complex binding"/>
    <property type="evidence" value="ECO:0007669"/>
    <property type="project" value="TreeGrafter"/>
</dbReference>
<dbReference type="CDD" id="cd00167">
    <property type="entry name" value="SANT"/>
    <property type="match status" value="1"/>
</dbReference>
<reference evidence="3 4" key="1">
    <citation type="journal article" date="2024" name="Plant J.">
        <title>Genome sequences and population genomics reveal climatic adaptation and genomic divergence between two closely related sweetgum species.</title>
        <authorList>
            <person name="Xu W.Q."/>
            <person name="Ren C.Q."/>
            <person name="Zhang X.Y."/>
            <person name="Comes H.P."/>
            <person name="Liu X.H."/>
            <person name="Li Y.G."/>
            <person name="Kettle C.J."/>
            <person name="Jalonen R."/>
            <person name="Gaisberger H."/>
            <person name="Ma Y.Z."/>
            <person name="Qiu Y.X."/>
        </authorList>
    </citation>
    <scope>NUCLEOTIDE SEQUENCE [LARGE SCALE GENOMIC DNA]</scope>
    <source>
        <strain evidence="3">Hangzhou</strain>
    </source>
</reference>
<feature type="region of interest" description="Disordered" evidence="1">
    <location>
        <begin position="675"/>
        <end position="890"/>
    </location>
</feature>
<feature type="compositionally biased region" description="Polar residues" evidence="1">
    <location>
        <begin position="181"/>
        <end position="190"/>
    </location>
</feature>
<feature type="compositionally biased region" description="Basic and acidic residues" evidence="1">
    <location>
        <begin position="847"/>
        <end position="874"/>
    </location>
</feature>
<dbReference type="PANTHER" id="PTHR22929">
    <property type="entry name" value="RNA POLYMERASE III TRANSCRIPTION INITIATION FACTOR B"/>
    <property type="match status" value="1"/>
</dbReference>
<protein>
    <recommendedName>
        <fullName evidence="2">SANT domain-containing protein</fullName>
    </recommendedName>
</protein>
<feature type="compositionally biased region" description="Acidic residues" evidence="1">
    <location>
        <begin position="1104"/>
        <end position="1116"/>
    </location>
</feature>
<feature type="compositionally biased region" description="Basic residues" evidence="1">
    <location>
        <begin position="28"/>
        <end position="38"/>
    </location>
</feature>
<organism evidence="3 4">
    <name type="scientific">Liquidambar formosana</name>
    <name type="common">Formosan gum</name>
    <dbReference type="NCBI Taxonomy" id="63359"/>
    <lineage>
        <taxon>Eukaryota</taxon>
        <taxon>Viridiplantae</taxon>
        <taxon>Streptophyta</taxon>
        <taxon>Embryophyta</taxon>
        <taxon>Tracheophyta</taxon>
        <taxon>Spermatophyta</taxon>
        <taxon>Magnoliopsida</taxon>
        <taxon>eudicotyledons</taxon>
        <taxon>Gunneridae</taxon>
        <taxon>Pentapetalae</taxon>
        <taxon>Saxifragales</taxon>
        <taxon>Altingiaceae</taxon>
        <taxon>Liquidambar</taxon>
    </lineage>
</organism>
<dbReference type="Pfam" id="PF15963">
    <property type="entry name" value="Myb_DNA-bind_7"/>
    <property type="match status" value="1"/>
</dbReference>
<dbReference type="Gene3D" id="1.10.10.60">
    <property type="entry name" value="Homeodomain-like"/>
    <property type="match status" value="1"/>
</dbReference>
<evidence type="ECO:0000259" key="2">
    <source>
        <dbReference type="PROSITE" id="PS51293"/>
    </source>
</evidence>
<dbReference type="PANTHER" id="PTHR22929:SF0">
    <property type="entry name" value="TRANSCRIPTION FACTOR TFIIIB COMPONENT B'' HOMOLOG"/>
    <property type="match status" value="1"/>
</dbReference>
<dbReference type="PROSITE" id="PS51293">
    <property type="entry name" value="SANT"/>
    <property type="match status" value="1"/>
</dbReference>
<dbReference type="GO" id="GO:0070898">
    <property type="term" value="P:RNA polymerase III preinitiation complex assembly"/>
    <property type="evidence" value="ECO:0007669"/>
    <property type="project" value="TreeGrafter"/>
</dbReference>
<feature type="domain" description="SANT" evidence="2">
    <location>
        <begin position="985"/>
        <end position="1033"/>
    </location>
</feature>
<accession>A0AAP0X261</accession>
<gene>
    <name evidence="3" type="ORF">L1049_014955</name>
</gene>
<feature type="region of interest" description="Disordered" evidence="1">
    <location>
        <begin position="137"/>
        <end position="204"/>
    </location>
</feature>
<feature type="compositionally biased region" description="Polar residues" evidence="1">
    <location>
        <begin position="701"/>
        <end position="712"/>
    </location>
</feature>
<evidence type="ECO:0000313" key="3">
    <source>
        <dbReference type="EMBL" id="KAK9286556.1"/>
    </source>
</evidence>
<name>A0AAP0X261_LIQFO</name>
<feature type="region of interest" description="Disordered" evidence="1">
    <location>
        <begin position="342"/>
        <end position="363"/>
    </location>
</feature>
<dbReference type="GO" id="GO:0000126">
    <property type="term" value="C:transcription factor TFIIIB complex"/>
    <property type="evidence" value="ECO:0007669"/>
    <property type="project" value="TreeGrafter"/>
</dbReference>
<dbReference type="EMBL" id="JBBPBK010000004">
    <property type="protein sequence ID" value="KAK9286556.1"/>
    <property type="molecule type" value="Genomic_DNA"/>
</dbReference>
<comment type="caution">
    <text evidence="3">The sequence shown here is derived from an EMBL/GenBank/DDBJ whole genome shotgun (WGS) entry which is preliminary data.</text>
</comment>
<feature type="compositionally biased region" description="Basic residues" evidence="1">
    <location>
        <begin position="836"/>
        <end position="846"/>
    </location>
</feature>
<dbReference type="InterPro" id="IPR009057">
    <property type="entry name" value="Homeodomain-like_sf"/>
</dbReference>
<evidence type="ECO:0000256" key="1">
    <source>
        <dbReference type="SAM" id="MobiDB-lite"/>
    </source>
</evidence>
<feature type="compositionally biased region" description="Basic residues" evidence="1">
    <location>
        <begin position="875"/>
        <end position="887"/>
    </location>
</feature>
<dbReference type="InterPro" id="IPR001005">
    <property type="entry name" value="SANT/Myb"/>
</dbReference>
<feature type="compositionally biased region" description="Acidic residues" evidence="1">
    <location>
        <begin position="1080"/>
        <end position="1092"/>
    </location>
</feature>
<feature type="region of interest" description="Disordered" evidence="1">
    <location>
        <begin position="1064"/>
        <end position="1142"/>
    </location>
</feature>
<dbReference type="InterPro" id="IPR039467">
    <property type="entry name" value="TFIIIB_B''_Myb"/>
</dbReference>
<sequence length="1142" mass="124648">MESNLDPFTDILPEPAVTNARAGGRFQPKAKPHPRKKAPVSEPSALSNATKEKTVTIAPTGSETTESIQPVDVADSRLTDLVGSSLSTSNLLGTKDSLKHIEDLSSEVPTSDDPSSSELVNPLSQLLVTREDLGSTDALPSEVPISDSNADQHSSLRTSAGEADSMGFDLDTFNDILPEPVTSNARTSGKFQPKAKPQPRKDESASVCSILHNVTKENLDTLASTGSGTTQSVKPVDFAENRLTDSVGSSLATFEIFGTREPLKDNEGSFFDDGGSLGLVDPSSQLCAMKEDVCFGDALHSVITISDGNGNWHDSFKKLTDSMGFDLDPFADVLPEPAISNARAGGKFQPKAKPHPRKETSASVTCAIPKATKEKLVELESADSHTTHSTQCVDVADNRLTDLVGSSLATSEIHGREEPLENNDGSFSGVPFSDYNGSLGLMNPSSDIVAADALHLEVAMADGNGDWHSSLHRSAGENADIFSGLDYFDDFLSQSTTTTESATNKSQPRVDTNALPGNKFLTSYPFDTDGAGSLCPSETPTLHASNNKDTEGEPGNPVLSSIDSLAFRECDASHVHPFPELSMAQDPVTCREADASNNEGDFQTDNGSLETEEARAFPGSDTLDIMSEAIVTSGQRTSKFIPKPKVQTQKEKPLASNSHPDAVESVMFPLDVQLAPSETEDMDEGSSPAFPSDDVLDFSSARFSDSIATDPSSELLVSKEPTNLVDTDAAIPGDAMHSEAAPEIPGKASAKSRKRKTSAVSDISWKPQKSSTAGEENEYGESSRQLRKRRAVHDLVNDSEDGTHDNGGFPTEPPSNSVIDEDENHDDEYKVENTSRKKRAPRKCKKPVAENEKPVRKSKKANEVPDQSTKEPPKKFSHSTRRNRRRVDKALLETPEDEIDLQKLPLKDLIQLAEFRERLSNKEATMSQTPLTNQSAENSFRGYAPNNEEEPFASEEDRGLNEDQPNIRVQQSSSNFNYHSYMNKTPSARWSKQDTELFYEAVQQFGTDFSMVQQLFPGRTRNQIKLKYKKEERQHPLRLSEAVKNRAKDHSHFEKVIERLQAAAQAEQDSNGDDSVGVTGEEEEEEVVEEVTPETNEAPKTEQNEEVMIEEPEANDTEVHSPVKSDDSDDDFLRWSQYKSEL</sequence>
<feature type="compositionally biased region" description="Basic and acidic residues" evidence="1">
    <location>
        <begin position="792"/>
        <end position="804"/>
    </location>
</feature>
<feature type="compositionally biased region" description="Polar residues" evidence="1">
    <location>
        <begin position="146"/>
        <end position="158"/>
    </location>
</feature>
<evidence type="ECO:0000313" key="4">
    <source>
        <dbReference type="Proteomes" id="UP001415857"/>
    </source>
</evidence>
<dbReference type="InterPro" id="IPR017884">
    <property type="entry name" value="SANT_dom"/>
</dbReference>
<feature type="compositionally biased region" description="Polar residues" evidence="1">
    <location>
        <begin position="57"/>
        <end position="68"/>
    </location>
</feature>
<feature type="compositionally biased region" description="Polar residues" evidence="1">
    <location>
        <begin position="536"/>
        <end position="545"/>
    </location>
</feature>
<feature type="region of interest" description="Disordered" evidence="1">
    <location>
        <begin position="921"/>
        <end position="960"/>
    </location>
</feature>
<feature type="region of interest" description="Disordered" evidence="1">
    <location>
        <begin position="531"/>
        <end position="558"/>
    </location>
</feature>